<dbReference type="AlphaFoldDB" id="A0A160U0W5"/>
<dbReference type="Pfam" id="PF13460">
    <property type="entry name" value="NAD_binding_10"/>
    <property type="match status" value="1"/>
</dbReference>
<evidence type="ECO:0000313" key="2">
    <source>
        <dbReference type="EMBL" id="CUS55939.1"/>
    </source>
</evidence>
<protein>
    <submittedName>
        <fullName evidence="2">Oxidoreductase ylbE</fullName>
    </submittedName>
</protein>
<feature type="domain" description="NAD(P)-binding" evidence="1">
    <location>
        <begin position="8"/>
        <end position="189"/>
    </location>
</feature>
<sequence>MSNIFLIGATGGVGSRLSPKLVEAGHTVKGLHRKPEQADDLRKQGVEPVLGNIIDMTADDLASAMNGCDTAVFSAGAAGSGRDKTTAIDGEGPEKLIEAARATGVNRIYLVSVIMDAGRDRDTSDDFEHYMAMKRRADAALATSGIDYVILRPGTLKDDDGDGKVMAGRAITYGDVARGNVAATLAELIGVPEITNEIIELTNGDTPVSDAVASLKRG</sequence>
<organism evidence="2">
    <name type="scientific">hydrothermal vent metagenome</name>
    <dbReference type="NCBI Taxonomy" id="652676"/>
    <lineage>
        <taxon>unclassified sequences</taxon>
        <taxon>metagenomes</taxon>
        <taxon>ecological metagenomes</taxon>
    </lineage>
</organism>
<dbReference type="InterPro" id="IPR036291">
    <property type="entry name" value="NAD(P)-bd_dom_sf"/>
</dbReference>
<dbReference type="CDD" id="cd05243">
    <property type="entry name" value="SDR_a5"/>
    <property type="match status" value="1"/>
</dbReference>
<proteinExistence type="predicted"/>
<reference evidence="2" key="1">
    <citation type="submission" date="2015-10" db="EMBL/GenBank/DDBJ databases">
        <authorList>
            <person name="Gilbert D.G."/>
        </authorList>
    </citation>
    <scope>NUCLEOTIDE SEQUENCE</scope>
</reference>
<dbReference type="PANTHER" id="PTHR15020">
    <property type="entry name" value="FLAVIN REDUCTASE-RELATED"/>
    <property type="match status" value="1"/>
</dbReference>
<dbReference type="EMBL" id="CZQD01000015">
    <property type="protein sequence ID" value="CUS55939.1"/>
    <property type="molecule type" value="Genomic_DNA"/>
</dbReference>
<gene>
    <name evidence="2" type="ORF">MGWOODY_Hyp163</name>
</gene>
<dbReference type="InterPro" id="IPR016040">
    <property type="entry name" value="NAD(P)-bd_dom"/>
</dbReference>
<name>A0A160U0W5_9ZZZZ</name>
<dbReference type="PANTHER" id="PTHR15020:SF50">
    <property type="entry name" value="UPF0659 PROTEIN YMR090W"/>
    <property type="match status" value="1"/>
</dbReference>
<dbReference type="SUPFAM" id="SSF51735">
    <property type="entry name" value="NAD(P)-binding Rossmann-fold domains"/>
    <property type="match status" value="1"/>
</dbReference>
<evidence type="ECO:0000259" key="1">
    <source>
        <dbReference type="Pfam" id="PF13460"/>
    </source>
</evidence>
<dbReference type="Gene3D" id="3.40.50.720">
    <property type="entry name" value="NAD(P)-binding Rossmann-like Domain"/>
    <property type="match status" value="1"/>
</dbReference>
<accession>A0A160U0W5</accession>